<evidence type="ECO:0000313" key="2">
    <source>
        <dbReference type="EMBL" id="JAD16606.1"/>
    </source>
</evidence>
<name>A0A0A8XS18_ARUDO</name>
<feature type="region of interest" description="Disordered" evidence="1">
    <location>
        <begin position="29"/>
        <end position="49"/>
    </location>
</feature>
<evidence type="ECO:0000256" key="1">
    <source>
        <dbReference type="SAM" id="MobiDB-lite"/>
    </source>
</evidence>
<organism evidence="2">
    <name type="scientific">Arundo donax</name>
    <name type="common">Giant reed</name>
    <name type="synonym">Donax arundinaceus</name>
    <dbReference type="NCBI Taxonomy" id="35708"/>
    <lineage>
        <taxon>Eukaryota</taxon>
        <taxon>Viridiplantae</taxon>
        <taxon>Streptophyta</taxon>
        <taxon>Embryophyta</taxon>
        <taxon>Tracheophyta</taxon>
        <taxon>Spermatophyta</taxon>
        <taxon>Magnoliopsida</taxon>
        <taxon>Liliopsida</taxon>
        <taxon>Poales</taxon>
        <taxon>Poaceae</taxon>
        <taxon>PACMAD clade</taxon>
        <taxon>Arundinoideae</taxon>
        <taxon>Arundineae</taxon>
        <taxon>Arundo</taxon>
    </lineage>
</organism>
<reference evidence="2" key="1">
    <citation type="submission" date="2014-09" db="EMBL/GenBank/DDBJ databases">
        <authorList>
            <person name="Magalhaes I.L.F."/>
            <person name="Oliveira U."/>
            <person name="Santos F.R."/>
            <person name="Vidigal T.H.D.A."/>
            <person name="Brescovit A.D."/>
            <person name="Santos A.J."/>
        </authorList>
    </citation>
    <scope>NUCLEOTIDE SEQUENCE</scope>
    <source>
        <tissue evidence="2">Shoot tissue taken approximately 20 cm above the soil surface</tissue>
    </source>
</reference>
<dbReference type="EMBL" id="GBRH01281289">
    <property type="protein sequence ID" value="JAD16606.1"/>
    <property type="molecule type" value="Transcribed_RNA"/>
</dbReference>
<protein>
    <submittedName>
        <fullName evidence="2">Uncharacterized protein</fullName>
    </submittedName>
</protein>
<proteinExistence type="predicted"/>
<reference evidence="2" key="2">
    <citation type="journal article" date="2015" name="Data Brief">
        <title>Shoot transcriptome of the giant reed, Arundo donax.</title>
        <authorList>
            <person name="Barrero R.A."/>
            <person name="Guerrero F.D."/>
            <person name="Moolhuijzen P."/>
            <person name="Goolsby J.A."/>
            <person name="Tidwell J."/>
            <person name="Bellgard S.E."/>
            <person name="Bellgard M.I."/>
        </authorList>
    </citation>
    <scope>NUCLEOTIDE SEQUENCE</scope>
    <source>
        <tissue evidence="2">Shoot tissue taken approximately 20 cm above the soil surface</tissue>
    </source>
</reference>
<accession>A0A0A8XS18</accession>
<sequence length="49" mass="5865">MGMTDVHESMHQLYFALCGVNKKGRFYEKKKKERKTNENEDELCLQRIS</sequence>
<dbReference type="AlphaFoldDB" id="A0A0A8XS18"/>